<gene>
    <name evidence="1" type="ORF">Zmor_014448</name>
</gene>
<reference evidence="1" key="1">
    <citation type="journal article" date="2023" name="G3 (Bethesda)">
        <title>Whole genome assemblies of Zophobas morio and Tenebrio molitor.</title>
        <authorList>
            <person name="Kaur S."/>
            <person name="Stinson S.A."/>
            <person name="diCenzo G.C."/>
        </authorList>
    </citation>
    <scope>NUCLEOTIDE SEQUENCE</scope>
    <source>
        <strain evidence="1">QUZm001</strain>
    </source>
</reference>
<proteinExistence type="predicted"/>
<sequence>MSLYRARNLTYTLRHMPNNTPHNSVRATFAIEAPSNQQATVELPFISALFNLKRPKDGPGHLSARNRTYIRTPRWRLQRQIRKPTHPL</sequence>
<dbReference type="AlphaFoldDB" id="A0AA38MGG6"/>
<evidence type="ECO:0000313" key="2">
    <source>
        <dbReference type="Proteomes" id="UP001168821"/>
    </source>
</evidence>
<organism evidence="1 2">
    <name type="scientific">Zophobas morio</name>
    <dbReference type="NCBI Taxonomy" id="2755281"/>
    <lineage>
        <taxon>Eukaryota</taxon>
        <taxon>Metazoa</taxon>
        <taxon>Ecdysozoa</taxon>
        <taxon>Arthropoda</taxon>
        <taxon>Hexapoda</taxon>
        <taxon>Insecta</taxon>
        <taxon>Pterygota</taxon>
        <taxon>Neoptera</taxon>
        <taxon>Endopterygota</taxon>
        <taxon>Coleoptera</taxon>
        <taxon>Polyphaga</taxon>
        <taxon>Cucujiformia</taxon>
        <taxon>Tenebrionidae</taxon>
        <taxon>Zophobas</taxon>
    </lineage>
</organism>
<name>A0AA38MGG6_9CUCU</name>
<accession>A0AA38MGG6</accession>
<comment type="caution">
    <text evidence="1">The sequence shown here is derived from an EMBL/GenBank/DDBJ whole genome shotgun (WGS) entry which is preliminary data.</text>
</comment>
<protein>
    <submittedName>
        <fullName evidence="1">Uncharacterized protein</fullName>
    </submittedName>
</protein>
<dbReference type="Proteomes" id="UP001168821">
    <property type="component" value="Unassembled WGS sequence"/>
</dbReference>
<dbReference type="EMBL" id="JALNTZ010000004">
    <property type="protein sequence ID" value="KAJ3655313.1"/>
    <property type="molecule type" value="Genomic_DNA"/>
</dbReference>
<keyword evidence="2" id="KW-1185">Reference proteome</keyword>
<evidence type="ECO:0000313" key="1">
    <source>
        <dbReference type="EMBL" id="KAJ3655313.1"/>
    </source>
</evidence>